<dbReference type="Proteomes" id="UP000280792">
    <property type="component" value="Unassembled WGS sequence"/>
</dbReference>
<evidence type="ECO:0000313" key="2">
    <source>
        <dbReference type="EMBL" id="RRJ84044.1"/>
    </source>
</evidence>
<dbReference type="EMBL" id="QWEZ01000001">
    <property type="protein sequence ID" value="RRJ84044.1"/>
    <property type="molecule type" value="Genomic_DNA"/>
</dbReference>
<comment type="caution">
    <text evidence="2">The sequence shown here is derived from an EMBL/GenBank/DDBJ whole genome shotgun (WGS) entry which is preliminary data.</text>
</comment>
<keyword evidence="1" id="KW-0472">Membrane</keyword>
<dbReference type="RefSeq" id="WP_125014471.1">
    <property type="nucleotide sequence ID" value="NZ_QWEZ01000001.1"/>
</dbReference>
<accession>A0A3P3VNP7</accession>
<evidence type="ECO:0000256" key="1">
    <source>
        <dbReference type="SAM" id="Phobius"/>
    </source>
</evidence>
<organism evidence="2 3">
    <name type="scientific">Aestuariirhabdus litorea</name>
    <dbReference type="NCBI Taxonomy" id="2528527"/>
    <lineage>
        <taxon>Bacteria</taxon>
        <taxon>Pseudomonadati</taxon>
        <taxon>Pseudomonadota</taxon>
        <taxon>Gammaproteobacteria</taxon>
        <taxon>Oceanospirillales</taxon>
        <taxon>Aestuariirhabdaceae</taxon>
        <taxon>Aestuariirhabdus</taxon>
    </lineage>
</organism>
<protein>
    <submittedName>
        <fullName evidence="2">Uncharacterized protein</fullName>
    </submittedName>
</protein>
<feature type="transmembrane region" description="Helical" evidence="1">
    <location>
        <begin position="6"/>
        <end position="24"/>
    </location>
</feature>
<keyword evidence="3" id="KW-1185">Reference proteome</keyword>
<reference evidence="2 3" key="1">
    <citation type="submission" date="2018-08" db="EMBL/GenBank/DDBJ databases">
        <authorList>
            <person name="Khan S.A."/>
        </authorList>
    </citation>
    <scope>NUCLEOTIDE SEQUENCE [LARGE SCALE GENOMIC DNA]</scope>
    <source>
        <strain evidence="2 3">GTF-13</strain>
    </source>
</reference>
<evidence type="ECO:0000313" key="3">
    <source>
        <dbReference type="Proteomes" id="UP000280792"/>
    </source>
</evidence>
<keyword evidence="1" id="KW-1133">Transmembrane helix</keyword>
<gene>
    <name evidence="2" type="ORF">D0544_02685</name>
</gene>
<name>A0A3P3VNP7_9GAMM</name>
<reference evidence="2 3" key="2">
    <citation type="submission" date="2018-12" db="EMBL/GenBank/DDBJ databases">
        <title>Simiduia agarivorans gen. nov., sp. nov., a marine, agarolytic bacterium isolated from shallow coastal water from Keelung, Taiwan.</title>
        <authorList>
            <person name="Shieh W.Y."/>
        </authorList>
    </citation>
    <scope>NUCLEOTIDE SEQUENCE [LARGE SCALE GENOMIC DNA]</scope>
    <source>
        <strain evidence="2 3">GTF-13</strain>
    </source>
</reference>
<keyword evidence="1" id="KW-0812">Transmembrane</keyword>
<proteinExistence type="predicted"/>
<dbReference type="AlphaFoldDB" id="A0A3P3VNP7"/>
<sequence>MVYLIIIVSTLSAVLFHLYLYRLITGWVRQDFLRSLCEDNEEKLQFLLSEYANVKSKRLKREQFESHFETLSREYDQQRAH</sequence>